<feature type="domain" description="NACHT" evidence="1">
    <location>
        <begin position="238"/>
        <end position="356"/>
    </location>
</feature>
<dbReference type="PANTHER" id="PTHR46844:SF1">
    <property type="entry name" value="SLR5058 PROTEIN"/>
    <property type="match status" value="1"/>
</dbReference>
<dbReference type="Pfam" id="PF22720">
    <property type="entry name" value="SNaCT14"/>
    <property type="match status" value="1"/>
</dbReference>
<dbReference type="InterPro" id="IPR007111">
    <property type="entry name" value="NACHT_NTPase"/>
</dbReference>
<accession>A0A414B7X8</accession>
<gene>
    <name evidence="2" type="ORF">DW833_03375</name>
</gene>
<name>A0A414B7X8_9FIRM</name>
<dbReference type="SUPFAM" id="SSF52540">
    <property type="entry name" value="P-loop containing nucleoside triphosphate hydrolases"/>
    <property type="match status" value="1"/>
</dbReference>
<evidence type="ECO:0000259" key="1">
    <source>
        <dbReference type="PROSITE" id="PS50837"/>
    </source>
</evidence>
<organism evidence="2 3">
    <name type="scientific">Anaerobutyricum hallii</name>
    <dbReference type="NCBI Taxonomy" id="39488"/>
    <lineage>
        <taxon>Bacteria</taxon>
        <taxon>Bacillati</taxon>
        <taxon>Bacillota</taxon>
        <taxon>Clostridia</taxon>
        <taxon>Lachnospirales</taxon>
        <taxon>Lachnospiraceae</taxon>
        <taxon>Anaerobutyricum</taxon>
    </lineage>
</organism>
<dbReference type="EMBL" id="QSID01000003">
    <property type="protein sequence ID" value="RHC66900.1"/>
    <property type="molecule type" value="Genomic_DNA"/>
</dbReference>
<dbReference type="AlphaFoldDB" id="A0A414B7X8"/>
<evidence type="ECO:0000313" key="3">
    <source>
        <dbReference type="Proteomes" id="UP000284621"/>
    </source>
</evidence>
<dbReference type="PROSITE" id="PS50837">
    <property type="entry name" value="NACHT"/>
    <property type="match status" value="1"/>
</dbReference>
<dbReference type="InterPro" id="IPR027417">
    <property type="entry name" value="P-loop_NTPase"/>
</dbReference>
<comment type="caution">
    <text evidence="2">The sequence shown here is derived from an EMBL/GenBank/DDBJ whole genome shotgun (WGS) entry which is preliminary data.</text>
</comment>
<dbReference type="RefSeq" id="WP_118380562.1">
    <property type="nucleotide sequence ID" value="NZ_CABJFJ010000003.1"/>
</dbReference>
<dbReference type="Pfam" id="PF05729">
    <property type="entry name" value="NACHT"/>
    <property type="match status" value="1"/>
</dbReference>
<dbReference type="Proteomes" id="UP000284621">
    <property type="component" value="Unassembled WGS sequence"/>
</dbReference>
<dbReference type="InterPro" id="IPR055048">
    <property type="entry name" value="SNaCT14"/>
</dbReference>
<reference evidence="2 3" key="1">
    <citation type="submission" date="2018-08" db="EMBL/GenBank/DDBJ databases">
        <title>A genome reference for cultivated species of the human gut microbiota.</title>
        <authorList>
            <person name="Zou Y."/>
            <person name="Xue W."/>
            <person name="Luo G."/>
        </authorList>
    </citation>
    <scope>NUCLEOTIDE SEQUENCE [LARGE SCALE GENOMIC DNA]</scope>
    <source>
        <strain evidence="2 3">AM34-3LB</strain>
    </source>
</reference>
<proteinExistence type="predicted"/>
<protein>
    <submittedName>
        <fullName evidence="2">NACHT domain-containing protein</fullName>
    </submittedName>
</protein>
<dbReference type="PANTHER" id="PTHR46844">
    <property type="entry name" value="SLR5058 PROTEIN"/>
    <property type="match status" value="1"/>
</dbReference>
<evidence type="ECO:0000313" key="2">
    <source>
        <dbReference type="EMBL" id="RHC66900.1"/>
    </source>
</evidence>
<sequence length="793" mass="92074">MQFKDFIQKLSSVIRAGGSTDKFTRSIFEAIVTEEGQPILDEYKKSSYKGFYNGSTSIRKISQKINAYIDPMEFADYINQFPDAVAGNLSNVFSADIPDISPYNAAEKLAELFVEIITEAAGLQNKPTEKPLPPIIMDAEHGIAPDLAVYRDGVLYMDRIQQDNDDCVSPFKNYLDKAVSYYSTKKTLLYAEKPHPFYELYVCNTVKYHKYRNSGTNDTKQEITIENATIEKLETESKYIIIEGIGGIGKSMFLTHLFLSSAQNSETSGIIPLFLSLKNYKDTTDNVVDFIWKSVCEYDSAISRKAIIEALQNKELVLLLDGYDEIQSSARESFQSDLEAFIKSYNGNTIIMTSRPIYDSFVSFSKFSVFDIKPLTKPQALELVGKLEFWDDVAKNNFMKALDSKLYSSHWEFASNPLLLTIMLMTYSAFGEVPAKMHVFYSKAYETMARLHDASKGSFKRPLHTNLTPEEFSKYFAEFCARTYRDEILEFDERSFTAYMTKVLRGSTAESSGITPHDFLLDLTDNLCIMYREGSTYYFIHRSFQEYFAAVHFSSEYDAKLTRIGNFFEGMKNRNYTDKTFDMMYDMIPDKVERFIFLPFLEKLLTGYSQKGEDEYWEFLENQYPFLNYEEGEVGDSYLLSPQSFLYKAIIKFKNMDYAFDIDSVEWPSQIYDLPTQNWVRVYSEFAEDDGFLKYQDPADIDESVLDDTTLIPEEQLPYQYDRYFGSPDSTGLIIEIEIYELRKYAYKYREIRECMEDTDFPLMREFLEVKEYYKKLKEKTEKEDASDDLFDD</sequence>
<keyword evidence="3" id="KW-1185">Reference proteome</keyword>
<dbReference type="Gene3D" id="3.40.50.300">
    <property type="entry name" value="P-loop containing nucleotide triphosphate hydrolases"/>
    <property type="match status" value="1"/>
</dbReference>